<comment type="catalytic activity">
    <reaction evidence="4">
        <text>a 2'-deoxyadenosine in DNA + S-adenosyl-L-methionine = an N(6)-methyl-2'-deoxyadenosine in DNA + S-adenosyl-L-homocysteine + H(+)</text>
        <dbReference type="Rhea" id="RHEA:15197"/>
        <dbReference type="Rhea" id="RHEA-COMP:12418"/>
        <dbReference type="Rhea" id="RHEA-COMP:12419"/>
        <dbReference type="ChEBI" id="CHEBI:15378"/>
        <dbReference type="ChEBI" id="CHEBI:57856"/>
        <dbReference type="ChEBI" id="CHEBI:59789"/>
        <dbReference type="ChEBI" id="CHEBI:90615"/>
        <dbReference type="ChEBI" id="CHEBI:90616"/>
        <dbReference type="EC" id="2.1.1.72"/>
    </reaction>
</comment>
<dbReference type="Proteomes" id="UP000776651">
    <property type="component" value="Unassembled WGS sequence"/>
</dbReference>
<keyword evidence="3" id="KW-0808">Transferase</keyword>
<proteinExistence type="predicted"/>
<dbReference type="GO" id="GO:0004519">
    <property type="term" value="F:endonuclease activity"/>
    <property type="evidence" value="ECO:0007669"/>
    <property type="project" value="UniProtKB-KW"/>
</dbReference>
<evidence type="ECO:0000313" key="6">
    <source>
        <dbReference type="Proteomes" id="UP000776651"/>
    </source>
</evidence>
<comment type="caution">
    <text evidence="5">The sequence shown here is derived from an EMBL/GenBank/DDBJ whole genome shotgun (WGS) entry which is preliminary data.</text>
</comment>
<dbReference type="PANTHER" id="PTHR33841:SF1">
    <property type="entry name" value="DNA METHYLTRANSFERASE A"/>
    <property type="match status" value="1"/>
</dbReference>
<dbReference type="InterPro" id="IPR050953">
    <property type="entry name" value="N4_N6_ade-DNA_methylase"/>
</dbReference>
<dbReference type="PANTHER" id="PTHR33841">
    <property type="entry name" value="DNA METHYLTRANSFERASE YEEA-RELATED"/>
    <property type="match status" value="1"/>
</dbReference>
<evidence type="ECO:0000313" key="5">
    <source>
        <dbReference type="EMBL" id="MBX7487873.1"/>
    </source>
</evidence>
<dbReference type="InterPro" id="IPR029063">
    <property type="entry name" value="SAM-dependent_MTases_sf"/>
</dbReference>
<evidence type="ECO:0000256" key="4">
    <source>
        <dbReference type="ARBA" id="ARBA00047942"/>
    </source>
</evidence>
<dbReference type="RefSeq" id="WP_221597363.1">
    <property type="nucleotide sequence ID" value="NZ_JAIGNQ010000001.1"/>
</dbReference>
<gene>
    <name evidence="5" type="ORF">K3177_05045</name>
</gene>
<keyword evidence="2" id="KW-0489">Methyltransferase</keyword>
<keyword evidence="5" id="KW-0378">Hydrolase</keyword>
<dbReference type="SUPFAM" id="SSF53335">
    <property type="entry name" value="S-adenosyl-L-methionine-dependent methyltransferases"/>
    <property type="match status" value="1"/>
</dbReference>
<dbReference type="EMBL" id="JAIGNQ010000001">
    <property type="protein sequence ID" value="MBX7487873.1"/>
    <property type="molecule type" value="Genomic_DNA"/>
</dbReference>
<reference evidence="5 6" key="1">
    <citation type="submission" date="2021-08" db="EMBL/GenBank/DDBJ databases">
        <title>Comparative Genomics Analysis of the Genus Qipengyuania Reveals Extensive Genetic Diversity and Metabolic Versatility, Including the Description of Fifteen Novel Species.</title>
        <authorList>
            <person name="Liu Y."/>
        </authorList>
    </citation>
    <scope>NUCLEOTIDE SEQUENCE [LARGE SCALE GENOMIC DNA]</scope>
    <source>
        <strain evidence="5 6">GH25</strain>
    </source>
</reference>
<accession>A0ABS7JCW5</accession>
<dbReference type="EC" id="2.1.1.72" evidence="1"/>
<protein>
    <recommendedName>
        <fullName evidence="1">site-specific DNA-methyltransferase (adenine-specific)</fullName>
        <ecNumber evidence="1">2.1.1.72</ecNumber>
    </recommendedName>
</protein>
<dbReference type="Gene3D" id="3.40.50.150">
    <property type="entry name" value="Vaccinia Virus protein VP39"/>
    <property type="match status" value="1"/>
</dbReference>
<keyword evidence="6" id="KW-1185">Reference proteome</keyword>
<evidence type="ECO:0000256" key="3">
    <source>
        <dbReference type="ARBA" id="ARBA00022679"/>
    </source>
</evidence>
<name>A0ABS7JCW5_9SPHN</name>
<sequence length="737" mass="80309">MSSPVPFERKLLSAAEKRLETFVGAEGEGSPAERRLQALEAVSSRLGGYALKGYHSLFSINTIEPFCKLDRVAEEILDLIGETGIPAPLALSALARERLATQDQRKAGAHYTDFRLASYVGRKAAQLNSARRPIVDAACGSGILLVASALETCGSDRKEMGTFLAEGVVAGDVSQVAQRGARLALSSLTADLGAIESLTSRWYVGDSLMRPVDEWFDGVRDGFGAVVGNPPWEKVKIHRHEEALSRGHQGHYGGVPDQESLFDLADLRAAKKDYAKMLSSVHDLDGEVDLFAAFTRLMAELAKDGSMVALLPAGLIRSKGTASLRTEIFETFDEVEVTIFDNRPRFFSIDTRFKFLAVSGRHGGTQVNTSKIILGHGTCPENECVLEGVTSISKSSLESVRPDLSLPEVGSPAEWRLFQKMSRRGQAWSSREDPWYPEFSREIDMTRERSRFLDLPAKDSLPLVEGRMVHQFRFGAKTYVEGSGRRAIWQPNPIGGAVIEPQFYVRADDVPSSASARTGQPRASFCDIAGQTNERSMMAAVVPAGVVCGNKVPTVVFPNALGQNNLHLWCALVNSLAFDWMLRRVLTTTVNYFLLQSVPLPPVRPGELPARRIIESAKRIADVDVSGRTDAAEIIAAERLAIDLLCFRAYGLGGDEIATIMADFPSLDRSQPPIPGERRSTVTRDYILSAVPGSIRSQSTERLTLAQAQGAIAYVPSQINTEEAAPYAGSSANHRGK</sequence>
<evidence type="ECO:0000256" key="2">
    <source>
        <dbReference type="ARBA" id="ARBA00022603"/>
    </source>
</evidence>
<keyword evidence="5" id="KW-0255">Endonuclease</keyword>
<keyword evidence="5" id="KW-0540">Nuclease</keyword>
<evidence type="ECO:0000256" key="1">
    <source>
        <dbReference type="ARBA" id="ARBA00011900"/>
    </source>
</evidence>
<organism evidence="5 6">
    <name type="scientific">Qipengyuania pacifica</name>
    <dbReference type="NCBI Taxonomy" id="2860199"/>
    <lineage>
        <taxon>Bacteria</taxon>
        <taxon>Pseudomonadati</taxon>
        <taxon>Pseudomonadota</taxon>
        <taxon>Alphaproteobacteria</taxon>
        <taxon>Sphingomonadales</taxon>
        <taxon>Erythrobacteraceae</taxon>
        <taxon>Qipengyuania</taxon>
    </lineage>
</organism>